<organism evidence="1 2">
    <name type="scientific">Orbilia oligospora</name>
    <name type="common">Nematode-trapping fungus</name>
    <name type="synonym">Arthrobotrys oligospora</name>
    <dbReference type="NCBI Taxonomy" id="2813651"/>
    <lineage>
        <taxon>Eukaryota</taxon>
        <taxon>Fungi</taxon>
        <taxon>Dikarya</taxon>
        <taxon>Ascomycota</taxon>
        <taxon>Pezizomycotina</taxon>
        <taxon>Orbiliomycetes</taxon>
        <taxon>Orbiliales</taxon>
        <taxon>Orbiliaceae</taxon>
        <taxon>Orbilia</taxon>
    </lineage>
</organism>
<reference evidence="1" key="1">
    <citation type="submission" date="2019-06" db="EMBL/GenBank/DDBJ databases">
        <authorList>
            <person name="Palmer J.M."/>
        </authorList>
    </citation>
    <scope>NUCLEOTIDE SEQUENCE</scope>
    <source>
        <strain evidence="1">TWF679</strain>
    </source>
</reference>
<name>A0A8H8URG2_ORBOL</name>
<gene>
    <name evidence="1" type="ORF">TWF679_003490</name>
</gene>
<sequence length="88" mass="9602">MMSECRMVVPNFPFKTEASQMRPADGAARLPEPRAAPRHRTLKVPGIRCSLLTVLAVTPDIGTPPIVTKLLAGLEKSGFNNRCFLKLA</sequence>
<dbReference type="EMBL" id="WIWT01000173">
    <property type="protein sequence ID" value="KAF3197210.1"/>
    <property type="molecule type" value="Genomic_DNA"/>
</dbReference>
<evidence type="ECO:0000313" key="1">
    <source>
        <dbReference type="EMBL" id="KAF3197210.1"/>
    </source>
</evidence>
<accession>A0A8H8URG2</accession>
<comment type="caution">
    <text evidence="1">The sequence shown here is derived from an EMBL/GenBank/DDBJ whole genome shotgun (WGS) entry which is preliminary data.</text>
</comment>
<evidence type="ECO:0000313" key="2">
    <source>
        <dbReference type="Proteomes" id="UP000614610"/>
    </source>
</evidence>
<proteinExistence type="predicted"/>
<protein>
    <submittedName>
        <fullName evidence="1">Uncharacterized protein</fullName>
    </submittedName>
</protein>
<dbReference type="Proteomes" id="UP000614610">
    <property type="component" value="Unassembled WGS sequence"/>
</dbReference>
<dbReference type="AlphaFoldDB" id="A0A8H8URG2"/>